<dbReference type="Pfam" id="PF13384">
    <property type="entry name" value="HTH_23"/>
    <property type="match status" value="1"/>
</dbReference>
<evidence type="ECO:0000313" key="1">
    <source>
        <dbReference type="EMBL" id="MBH5144289.1"/>
    </source>
</evidence>
<dbReference type="CDD" id="cd00093">
    <property type="entry name" value="HTH_XRE"/>
    <property type="match status" value="1"/>
</dbReference>
<dbReference type="AlphaFoldDB" id="A0A8I0ZR45"/>
<dbReference type="EMBL" id="JAECSB010000057">
    <property type="protein sequence ID" value="MBH5144289.1"/>
    <property type="molecule type" value="Genomic_DNA"/>
</dbReference>
<keyword evidence="2" id="KW-1185">Reference proteome</keyword>
<dbReference type="RefSeq" id="WP_187781767.1">
    <property type="nucleotide sequence ID" value="NZ_JAECSB010000057.1"/>
</dbReference>
<organism evidence="1 2">
    <name type="scientific">Rhodococcus erythropolis</name>
    <name type="common">Arthrobacter picolinophilus</name>
    <dbReference type="NCBI Taxonomy" id="1833"/>
    <lineage>
        <taxon>Bacteria</taxon>
        <taxon>Bacillati</taxon>
        <taxon>Actinomycetota</taxon>
        <taxon>Actinomycetes</taxon>
        <taxon>Mycobacteriales</taxon>
        <taxon>Nocardiaceae</taxon>
        <taxon>Rhodococcus</taxon>
        <taxon>Rhodococcus erythropolis group</taxon>
    </lineage>
</organism>
<dbReference type="InterPro" id="IPR001387">
    <property type="entry name" value="Cro/C1-type_HTH"/>
</dbReference>
<gene>
    <name evidence="1" type="ORF">I3517_16865</name>
</gene>
<reference evidence="1 2" key="1">
    <citation type="submission" date="2020-12" db="EMBL/GenBank/DDBJ databases">
        <title>Draft genome sequence of furan degrading bacterial strain FUR100.</title>
        <authorList>
            <person name="Woiski C."/>
        </authorList>
    </citation>
    <scope>NUCLEOTIDE SEQUENCE [LARGE SCALE GENOMIC DNA]</scope>
    <source>
        <strain evidence="1 2">FUR100</strain>
    </source>
</reference>
<comment type="caution">
    <text evidence="1">The sequence shown here is derived from an EMBL/GenBank/DDBJ whole genome shotgun (WGS) entry which is preliminary data.</text>
</comment>
<evidence type="ECO:0000313" key="2">
    <source>
        <dbReference type="Proteomes" id="UP000627573"/>
    </source>
</evidence>
<accession>A0A8I0ZR45</accession>
<proteinExistence type="predicted"/>
<protein>
    <submittedName>
        <fullName evidence="1">Helix-turn-helix domain-containing protein</fullName>
    </submittedName>
</protein>
<sequence>MGQAVEWSGGHSVEWSSEYAFDRSPEDATRAVMRAQAHRDDADRALEMVRLQAIRACAERGLSVRQTAKMLGLTKSTVGRIKRTLDAAPHGIWASEPPQSISTLPAARDQVRAAWGHR</sequence>
<name>A0A8I0ZR45_RHOER</name>
<dbReference type="Proteomes" id="UP000627573">
    <property type="component" value="Unassembled WGS sequence"/>
</dbReference>